<dbReference type="AlphaFoldDB" id="A0AAD1XZK7"/>
<comment type="caution">
    <text evidence="1">The sequence shown here is derived from an EMBL/GenBank/DDBJ whole genome shotgun (WGS) entry which is preliminary data.</text>
</comment>
<evidence type="ECO:0000313" key="2">
    <source>
        <dbReference type="Proteomes" id="UP001295684"/>
    </source>
</evidence>
<organism evidence="1 2">
    <name type="scientific">Euplotes crassus</name>
    <dbReference type="NCBI Taxonomy" id="5936"/>
    <lineage>
        <taxon>Eukaryota</taxon>
        <taxon>Sar</taxon>
        <taxon>Alveolata</taxon>
        <taxon>Ciliophora</taxon>
        <taxon>Intramacronucleata</taxon>
        <taxon>Spirotrichea</taxon>
        <taxon>Hypotrichia</taxon>
        <taxon>Euplotida</taxon>
        <taxon>Euplotidae</taxon>
        <taxon>Moneuplotes</taxon>
    </lineage>
</organism>
<dbReference type="Proteomes" id="UP001295684">
    <property type="component" value="Unassembled WGS sequence"/>
</dbReference>
<accession>A0AAD1XZK7</accession>
<keyword evidence="2" id="KW-1185">Reference proteome</keyword>
<name>A0AAD1XZK7_EUPCR</name>
<protein>
    <submittedName>
        <fullName evidence="1">Uncharacterized protein</fullName>
    </submittedName>
</protein>
<gene>
    <name evidence="1" type="ORF">ECRASSUSDP1_LOCUS22126</name>
</gene>
<sequence length="210" mass="24511">MDHSGLTFNLDLSQTDSHRAHQNEECQKLFLSRLGYDSHCDMLLRNWQMVTFQSRDQLNELHGKKSGNSYDESNLSIFFCDLIQDNSEQNEWVENSVNIAIDQSPAWSKSILKSTRATRKDVYRRKMLRAIKKFFLMLFKYHNNKLVNKRLSKVSSTQILQTLEDLSVLIITLSCAINSIRRVARILSNTLVFTNPLFYAEFTKYKKSLS</sequence>
<proteinExistence type="predicted"/>
<dbReference type="EMBL" id="CAMPGE010022659">
    <property type="protein sequence ID" value="CAI2380687.1"/>
    <property type="molecule type" value="Genomic_DNA"/>
</dbReference>
<reference evidence="1" key="1">
    <citation type="submission" date="2023-07" db="EMBL/GenBank/DDBJ databases">
        <authorList>
            <consortium name="AG Swart"/>
            <person name="Singh M."/>
            <person name="Singh A."/>
            <person name="Seah K."/>
            <person name="Emmerich C."/>
        </authorList>
    </citation>
    <scope>NUCLEOTIDE SEQUENCE</scope>
    <source>
        <strain evidence="1">DP1</strain>
    </source>
</reference>
<evidence type="ECO:0000313" key="1">
    <source>
        <dbReference type="EMBL" id="CAI2380687.1"/>
    </source>
</evidence>